<proteinExistence type="predicted"/>
<protein>
    <submittedName>
        <fullName evidence="1">Uncharacterized protein</fullName>
    </submittedName>
</protein>
<reference evidence="1" key="1">
    <citation type="submission" date="2024-09" db="EMBL/GenBank/DDBJ databases">
        <title>Black Yeasts Isolated from many extreme environments.</title>
        <authorList>
            <person name="Coleine C."/>
            <person name="Stajich J.E."/>
            <person name="Selbmann L."/>
        </authorList>
    </citation>
    <scope>NUCLEOTIDE SEQUENCE</scope>
    <source>
        <strain evidence="1">CCFEE 5737</strain>
    </source>
</reference>
<dbReference type="EMBL" id="JAWDJW010002840">
    <property type="protein sequence ID" value="KAK3077448.1"/>
    <property type="molecule type" value="Genomic_DNA"/>
</dbReference>
<comment type="caution">
    <text evidence="1">The sequence shown here is derived from an EMBL/GenBank/DDBJ whole genome shotgun (WGS) entry which is preliminary data.</text>
</comment>
<organism evidence="1 2">
    <name type="scientific">Coniosporium uncinatum</name>
    <dbReference type="NCBI Taxonomy" id="93489"/>
    <lineage>
        <taxon>Eukaryota</taxon>
        <taxon>Fungi</taxon>
        <taxon>Dikarya</taxon>
        <taxon>Ascomycota</taxon>
        <taxon>Pezizomycotina</taxon>
        <taxon>Dothideomycetes</taxon>
        <taxon>Dothideomycetes incertae sedis</taxon>
        <taxon>Coniosporium</taxon>
    </lineage>
</organism>
<accession>A0ACC3DLT7</accession>
<evidence type="ECO:0000313" key="1">
    <source>
        <dbReference type="EMBL" id="KAK3077448.1"/>
    </source>
</evidence>
<evidence type="ECO:0000313" key="2">
    <source>
        <dbReference type="Proteomes" id="UP001186974"/>
    </source>
</evidence>
<gene>
    <name evidence="1" type="ORF">LTS18_010231</name>
</gene>
<dbReference type="Proteomes" id="UP001186974">
    <property type="component" value="Unassembled WGS sequence"/>
</dbReference>
<sequence>MSSIGPDLPPHLLAKRKRQAEEDEVSAKPTVKAPSPEPEEKKRRVVGPAAPPAPLDELPPTDAQDDATSNSSDDDDFGPAPPPVGGFQTSTAYHDANDSYNAPTDQSDERKTTRDEWMMIPPKQDDLAARMDPTKQRARKFNTGKGAKGPAGPGGMDSSWTETPEQKRKRLADEVMGVAAPEKSVAERQVRSKEDKETERRMREKAEKARGKSLYEQHQKSTTREKDDDPSSRGFDYEKDMGNGMKIDNAKRKQMMNHAAGLGSKFSSGSYL</sequence>
<name>A0ACC3DLT7_9PEZI</name>
<keyword evidence="2" id="KW-1185">Reference proteome</keyword>